<reference evidence="1" key="2">
    <citation type="submission" date="2010-05" db="EMBL/GenBank/DDBJ databases">
        <title>Revision and reannotation of the Halomonas elongata DSM 2581(T) genome.</title>
        <authorList>
            <person name="Pfeiffer F."/>
            <person name="Bagyan I."/>
            <person name="Alfaro-Espinoza G."/>
            <person name="Zamora-Lagos M.A."/>
            <person name="Habermann B."/>
            <person name="Oesterhelt D."/>
            <person name="Kunte H.J."/>
        </authorList>
    </citation>
    <scope>NUCLEOTIDE SEQUENCE</scope>
    <source>
        <strain evidence="1">Type strain: DSM 2581</strain>
    </source>
</reference>
<dbReference type="GO" id="GO:0009306">
    <property type="term" value="P:protein secretion"/>
    <property type="evidence" value="ECO:0007669"/>
    <property type="project" value="InterPro"/>
</dbReference>
<dbReference type="RefSeq" id="WP_013332530.1">
    <property type="nucleotide sequence ID" value="NC_014532.2"/>
</dbReference>
<dbReference type="KEGG" id="hel:HELO_2774"/>
<evidence type="ECO:0000313" key="1">
    <source>
        <dbReference type="EMBL" id="CBV42658.1"/>
    </source>
</evidence>
<evidence type="ECO:0000313" key="4">
    <source>
        <dbReference type="Proteomes" id="UP001322512"/>
    </source>
</evidence>
<evidence type="ECO:0000313" key="3">
    <source>
        <dbReference type="Proteomes" id="UP000008707"/>
    </source>
</evidence>
<organism evidence="1 3">
    <name type="scientific">Halomonas elongata (strain ATCC 33173 / DSM 2581 / NBRC 15536 / NCIMB 2198 / 1H9)</name>
    <dbReference type="NCBI Taxonomy" id="768066"/>
    <lineage>
        <taxon>Bacteria</taxon>
        <taxon>Pseudomonadati</taxon>
        <taxon>Pseudomonadota</taxon>
        <taxon>Gammaproteobacteria</taxon>
        <taxon>Oceanospirillales</taxon>
        <taxon>Halomonadaceae</taxon>
        <taxon>Halomonas</taxon>
    </lineage>
</organism>
<proteinExistence type="predicted"/>
<keyword evidence="4" id="KW-1185">Reference proteome</keyword>
<dbReference type="EMBL" id="FN869568">
    <property type="protein sequence ID" value="CBV42658.1"/>
    <property type="molecule type" value="Genomic_DNA"/>
</dbReference>
<dbReference type="Proteomes" id="UP001322512">
    <property type="component" value="Chromosome"/>
</dbReference>
<dbReference type="STRING" id="768066.HELO_2774"/>
<evidence type="ECO:0000313" key="2">
    <source>
        <dbReference type="EMBL" id="WPU48825.1"/>
    </source>
</evidence>
<gene>
    <name evidence="1" type="primary">gspK1</name>
    <name evidence="1" type="ordered locus">HELO_2774</name>
    <name evidence="2" type="ORF">SR933_07990</name>
</gene>
<dbReference type="eggNOG" id="COG3156">
    <property type="taxonomic scope" value="Bacteria"/>
</dbReference>
<reference evidence="2 4" key="4">
    <citation type="submission" date="2023-11" db="EMBL/GenBank/DDBJ databases">
        <title>MicrobeMod: A computational toolkit for identifying prokaryotic methylation and restriction-modification with nanopore sequencing.</title>
        <authorList>
            <person name="Crits-Christoph A."/>
            <person name="Kang S.C."/>
            <person name="Lee H."/>
            <person name="Ostrov N."/>
        </authorList>
    </citation>
    <scope>NUCLEOTIDE SEQUENCE [LARGE SCALE GENOMIC DNA]</scope>
    <source>
        <strain evidence="2 4">ATCC 33173</strain>
    </source>
</reference>
<dbReference type="Proteomes" id="UP000008707">
    <property type="component" value="Chromosome"/>
</dbReference>
<dbReference type="InterPro" id="IPR005628">
    <property type="entry name" value="GspK"/>
</dbReference>
<dbReference type="OrthoDB" id="6183040at2"/>
<reference evidence="3" key="3">
    <citation type="journal article" date="2011" name="Environ. Microbiol.">
        <title>A blueprint of ectoine metabolism from the genome of the industrial producer Halomonas elongata DSM 2581(T).</title>
        <authorList>
            <person name="Schwibbert K."/>
            <person name="Marin-Sanguino A."/>
            <person name="Bagyan I."/>
            <person name="Heidrich G."/>
            <person name="Lentzen G."/>
            <person name="Seitz H."/>
            <person name="Rampp M."/>
            <person name="Schuster S.C."/>
            <person name="Klenk H.P."/>
            <person name="Pfeiffer F."/>
            <person name="Oesterhelt D."/>
            <person name="Kunte H.J."/>
        </authorList>
    </citation>
    <scope>NUCLEOTIDE SEQUENCE [LARGE SCALE GENOMIC DNA]</scope>
    <source>
        <strain evidence="3">ATCC 33173 / DSM 2581 / NBRC 15536 / NCIMB 2198 / 1H9</strain>
    </source>
</reference>
<dbReference type="GO" id="GO:0016020">
    <property type="term" value="C:membrane"/>
    <property type="evidence" value="ECO:0007669"/>
    <property type="project" value="InterPro"/>
</dbReference>
<name>E1V3H9_HALED</name>
<protein>
    <submittedName>
        <fullName evidence="1">General secretion pathway protein GspK</fullName>
    </submittedName>
    <submittedName>
        <fullName evidence="2">Type II secretion system protein GspK</fullName>
    </submittedName>
</protein>
<dbReference type="HOGENOM" id="CLU_057294_3_1_6"/>
<accession>E1V3H9</accession>
<dbReference type="PANTHER" id="PTHR38831:SF2">
    <property type="entry name" value="TYPE II SECRETION SYSTEM PROTEIN K"/>
    <property type="match status" value="1"/>
</dbReference>
<dbReference type="AlphaFoldDB" id="E1V3H9"/>
<dbReference type="EMBL" id="CP139472">
    <property type="protein sequence ID" value="WPU48825.1"/>
    <property type="molecule type" value="Genomic_DNA"/>
</dbReference>
<dbReference type="PANTHER" id="PTHR38831">
    <property type="entry name" value="TYPE II SECRETION SYSTEM PROTEIN K"/>
    <property type="match status" value="1"/>
</dbReference>
<reference evidence="1" key="1">
    <citation type="journal article" date="2010" name="Environ. Microbiol.">
        <title>A blueprint of ectoine metabolism from the genome of the industrial producer Halomonas elongata DSM 2581(T).</title>
        <authorList>
            <person name="Schwibbert K."/>
            <person name="Marin-Sanguino A."/>
            <person name="Bagyan I."/>
            <person name="Heidrich G."/>
            <person name="Lentzen G."/>
            <person name="Seitz H."/>
            <person name="Rampp M."/>
            <person name="Schuster S.C."/>
            <person name="Klenk H.P."/>
            <person name="Pfeiffer F."/>
            <person name="Oesterhelt D."/>
            <person name="Kunte H.J."/>
        </authorList>
    </citation>
    <scope>NUCLEOTIDE SEQUENCE</scope>
    <source>
        <strain evidence="1">Type strain: DSM 2581</strain>
    </source>
</reference>
<dbReference type="GeneID" id="91010112"/>
<sequence length="238" mass="25944">MRRSQRGAALILVLWVIALASTLLGSLAVSVQLQQKQALWQRHQTRAALAAEAGLTRAVAGLLERGPRRWRPDGELHRLTFDDSELAVRVRSERGKLDLNAAPASDVRRLLNACGTGEGAAADTVAALMRRRDRQPLRLLEAFRSLPGMTYARYRCVRPLITVWSGMPRPDPALAPPALVSALDLPSVEGAAARAGQILTVDVRATLAGGFRSHLAVTLLLRPSSAGTQPYRVLRWQE</sequence>